<evidence type="ECO:0000313" key="6">
    <source>
        <dbReference type="EMBL" id="MEQ2440432.1"/>
    </source>
</evidence>
<comment type="similarity">
    <text evidence="2 5">Belongs to the glycosyl hydrolase 43 family.</text>
</comment>
<dbReference type="EMBL" id="JBBMFD010000008">
    <property type="protein sequence ID" value="MEQ2440432.1"/>
    <property type="molecule type" value="Genomic_DNA"/>
</dbReference>
<keyword evidence="4 5" id="KW-0326">Glycosidase</keyword>
<dbReference type="GO" id="GO:0016787">
    <property type="term" value="F:hydrolase activity"/>
    <property type="evidence" value="ECO:0007669"/>
    <property type="project" value="UniProtKB-KW"/>
</dbReference>
<dbReference type="Pfam" id="PF04616">
    <property type="entry name" value="Glyco_hydro_43"/>
    <property type="match status" value="1"/>
</dbReference>
<dbReference type="InterPro" id="IPR050727">
    <property type="entry name" value="GH43_arabinanases"/>
</dbReference>
<dbReference type="InterPro" id="IPR006710">
    <property type="entry name" value="Glyco_hydro_43"/>
</dbReference>
<accession>A0ABV1E1E1</accession>
<dbReference type="PANTHER" id="PTHR43301:SF3">
    <property type="entry name" value="ARABINAN ENDO-1,5-ALPHA-L-ARABINOSIDASE A-RELATED"/>
    <property type="match status" value="1"/>
</dbReference>
<keyword evidence="3 5" id="KW-0378">Hydrolase</keyword>
<keyword evidence="7" id="KW-1185">Reference proteome</keyword>
<protein>
    <submittedName>
        <fullName evidence="6">Glycoside hydrolase family 43 protein</fullName>
    </submittedName>
</protein>
<evidence type="ECO:0000313" key="7">
    <source>
        <dbReference type="Proteomes" id="UP001489509"/>
    </source>
</evidence>
<proteinExistence type="inferred from homology"/>
<dbReference type="InterPro" id="IPR023296">
    <property type="entry name" value="Glyco_hydro_beta-prop_sf"/>
</dbReference>
<comment type="caution">
    <text evidence="6">The sequence shown here is derived from an EMBL/GenBank/DDBJ whole genome shotgun (WGS) entry which is preliminary data.</text>
</comment>
<name>A0ABV1E1E1_9FIRM</name>
<dbReference type="CDD" id="cd08981">
    <property type="entry name" value="GH43_Bt1873-like"/>
    <property type="match status" value="1"/>
</dbReference>
<comment type="pathway">
    <text evidence="1">Glycan metabolism; L-arabinan degradation.</text>
</comment>
<sequence>MLLRDLRIRDVFVLPCPQERCYYLYGSTDSDTWNGPGVGFDAYVTTDFEHAEGPFPVFRPAPGFWADRHFWAPEVYSYRGRYYMLASFKSGSACRGTQVLAAEHPKGPFVPVSNKPVTPAEWECLDGTLYEEDGQLYLVFCREWVQTGDGEMYAMPLDEALNRAGDPILLFTASNAPWARPRFPQQDGHEVIAYVTDGPFLYRTKDGSLLMLWSSFGESGYVQGYSRSLTGKVKGPWTAAKEPLYAKDGGHGMLFRALDGQLTLALHTPNSNHAERLKLLSVSDEGGFLTVLK</sequence>
<evidence type="ECO:0000256" key="2">
    <source>
        <dbReference type="ARBA" id="ARBA00009865"/>
    </source>
</evidence>
<gene>
    <name evidence="6" type="ORF">WMO26_06300</name>
</gene>
<dbReference type="SUPFAM" id="SSF75005">
    <property type="entry name" value="Arabinanase/levansucrase/invertase"/>
    <property type="match status" value="1"/>
</dbReference>
<dbReference type="PANTHER" id="PTHR43301">
    <property type="entry name" value="ARABINAN ENDO-1,5-ALPHA-L-ARABINOSIDASE"/>
    <property type="match status" value="1"/>
</dbReference>
<evidence type="ECO:0000256" key="3">
    <source>
        <dbReference type="ARBA" id="ARBA00022801"/>
    </source>
</evidence>
<evidence type="ECO:0000256" key="4">
    <source>
        <dbReference type="ARBA" id="ARBA00023295"/>
    </source>
</evidence>
<evidence type="ECO:0000256" key="1">
    <source>
        <dbReference type="ARBA" id="ARBA00004834"/>
    </source>
</evidence>
<organism evidence="6 7">
    <name type="scientific">Solibaculum intestinale</name>
    <dbReference type="NCBI Taxonomy" id="3133165"/>
    <lineage>
        <taxon>Bacteria</taxon>
        <taxon>Bacillati</taxon>
        <taxon>Bacillota</taxon>
        <taxon>Clostridia</taxon>
        <taxon>Eubacteriales</taxon>
        <taxon>Oscillospiraceae</taxon>
        <taxon>Solibaculum</taxon>
    </lineage>
</organism>
<dbReference type="RefSeq" id="WP_349218991.1">
    <property type="nucleotide sequence ID" value="NZ_JBBMFD010000008.1"/>
</dbReference>
<evidence type="ECO:0000256" key="5">
    <source>
        <dbReference type="RuleBase" id="RU361187"/>
    </source>
</evidence>
<dbReference type="Gene3D" id="2.115.10.20">
    <property type="entry name" value="Glycosyl hydrolase domain, family 43"/>
    <property type="match status" value="1"/>
</dbReference>
<dbReference type="Proteomes" id="UP001489509">
    <property type="component" value="Unassembled WGS sequence"/>
</dbReference>
<reference evidence="6 7" key="1">
    <citation type="submission" date="2024-03" db="EMBL/GenBank/DDBJ databases">
        <title>Human intestinal bacterial collection.</title>
        <authorList>
            <person name="Pauvert C."/>
            <person name="Hitch T.C.A."/>
            <person name="Clavel T."/>
        </authorList>
    </citation>
    <scope>NUCLEOTIDE SEQUENCE [LARGE SCALE GENOMIC DNA]</scope>
    <source>
        <strain evidence="6 7">CLA-JM-H44</strain>
    </source>
</reference>